<feature type="region of interest" description="Disordered" evidence="1">
    <location>
        <begin position="21"/>
        <end position="50"/>
    </location>
</feature>
<dbReference type="EMBL" id="BAAAZH010000014">
    <property type="protein sequence ID" value="GAA4119098.1"/>
    <property type="molecule type" value="Genomic_DNA"/>
</dbReference>
<evidence type="ECO:0000256" key="2">
    <source>
        <dbReference type="SAM" id="SignalP"/>
    </source>
</evidence>
<keyword evidence="2" id="KW-0732">Signal</keyword>
<dbReference type="RefSeq" id="WP_344733347.1">
    <property type="nucleotide sequence ID" value="NZ_BAAAZH010000014.1"/>
</dbReference>
<evidence type="ECO:0000256" key="1">
    <source>
        <dbReference type="SAM" id="MobiDB-lite"/>
    </source>
</evidence>
<reference evidence="4" key="1">
    <citation type="journal article" date="2019" name="Int. J. Syst. Evol. Microbiol.">
        <title>The Global Catalogue of Microorganisms (GCM) 10K type strain sequencing project: providing services to taxonomists for standard genome sequencing and annotation.</title>
        <authorList>
            <consortium name="The Broad Institute Genomics Platform"/>
            <consortium name="The Broad Institute Genome Sequencing Center for Infectious Disease"/>
            <person name="Wu L."/>
            <person name="Ma J."/>
        </authorList>
    </citation>
    <scope>NUCLEOTIDE SEQUENCE [LARGE SCALE GENOMIC DNA]</scope>
    <source>
        <strain evidence="4">JCM 16703</strain>
    </source>
</reference>
<protein>
    <submittedName>
        <fullName evidence="3">Uncharacterized protein</fullName>
    </submittedName>
</protein>
<sequence>MRLLHALAVAPLLLPLAACGSGEDSPAPTPTPAEGAPAADDGDDADGGTVVSGAGSASCALAIVVDGVTYVGDGRFGEVPLTDQTLAAEVPSCDDTGIDGDTSSAPEPTEVQVIDGVDPQDAVWWPNVETVVVRLGGDIPAPLRRLMKDADGN</sequence>
<feature type="signal peptide" evidence="2">
    <location>
        <begin position="1"/>
        <end position="20"/>
    </location>
</feature>
<dbReference type="InterPro" id="IPR046248">
    <property type="entry name" value="DUF6281"/>
</dbReference>
<organism evidence="3 4">
    <name type="scientific">Nocardioides fonticola</name>
    <dbReference type="NCBI Taxonomy" id="450363"/>
    <lineage>
        <taxon>Bacteria</taxon>
        <taxon>Bacillati</taxon>
        <taxon>Actinomycetota</taxon>
        <taxon>Actinomycetes</taxon>
        <taxon>Propionibacteriales</taxon>
        <taxon>Nocardioidaceae</taxon>
        <taxon>Nocardioides</taxon>
    </lineage>
</organism>
<dbReference type="Proteomes" id="UP001501495">
    <property type="component" value="Unassembled WGS sequence"/>
</dbReference>
<comment type="caution">
    <text evidence="3">The sequence shown here is derived from an EMBL/GenBank/DDBJ whole genome shotgun (WGS) entry which is preliminary data.</text>
</comment>
<evidence type="ECO:0000313" key="4">
    <source>
        <dbReference type="Proteomes" id="UP001501495"/>
    </source>
</evidence>
<feature type="chain" id="PRO_5046261754" evidence="2">
    <location>
        <begin position="21"/>
        <end position="153"/>
    </location>
</feature>
<keyword evidence="4" id="KW-1185">Reference proteome</keyword>
<proteinExistence type="predicted"/>
<evidence type="ECO:0000313" key="3">
    <source>
        <dbReference type="EMBL" id="GAA4119098.1"/>
    </source>
</evidence>
<name>A0ABP7XJQ3_9ACTN</name>
<gene>
    <name evidence="3" type="ORF">GCM10022215_21280</name>
</gene>
<dbReference type="Pfam" id="PF19797">
    <property type="entry name" value="DUF6281"/>
    <property type="match status" value="1"/>
</dbReference>
<accession>A0ABP7XJQ3</accession>